<dbReference type="OrthoDB" id="17730at2157"/>
<organism evidence="4 5">
    <name type="scientific">Halorhabdus tiamatea SARL4B</name>
    <dbReference type="NCBI Taxonomy" id="1033806"/>
    <lineage>
        <taxon>Archaea</taxon>
        <taxon>Methanobacteriati</taxon>
        <taxon>Methanobacteriota</taxon>
        <taxon>Stenosarchaea group</taxon>
        <taxon>Halobacteria</taxon>
        <taxon>Halobacteriales</taxon>
        <taxon>Haloarculaceae</taxon>
        <taxon>Halorhabdus</taxon>
    </lineage>
</organism>
<evidence type="ECO:0000313" key="4">
    <source>
        <dbReference type="EMBL" id="ERJ05876.1"/>
    </source>
</evidence>
<keyword evidence="4" id="KW-0326">Glycosidase</keyword>
<dbReference type="PATRIC" id="fig|1033806.13.peg.1895"/>
<dbReference type="GO" id="GO:0004565">
    <property type="term" value="F:beta-galactosidase activity"/>
    <property type="evidence" value="ECO:0007669"/>
    <property type="project" value="UniProtKB-EC"/>
</dbReference>
<dbReference type="Pfam" id="PF01916">
    <property type="entry name" value="DS"/>
    <property type="match status" value="1"/>
</dbReference>
<dbReference type="GO" id="GO:0034038">
    <property type="term" value="F:deoxyhypusine synthase activity"/>
    <property type="evidence" value="ECO:0007669"/>
    <property type="project" value="TreeGrafter"/>
</dbReference>
<gene>
    <name evidence="4" type="primary">dys1</name>
    <name evidence="4" type="ORF">HLRTI_002147</name>
</gene>
<evidence type="ECO:0000313" key="5">
    <source>
        <dbReference type="Proteomes" id="UP000003861"/>
    </source>
</evidence>
<dbReference type="GeneID" id="23799118"/>
<feature type="region of interest" description="Disordered" evidence="3">
    <location>
        <begin position="1"/>
        <end position="22"/>
    </location>
</feature>
<name>U2E1K6_9EURY</name>
<accession>U2E1K6</accession>
<comment type="similarity">
    <text evidence="1">Belongs to the deoxyhypusine synthase family.</text>
</comment>
<dbReference type="NCBIfam" id="NF002630">
    <property type="entry name" value="PRK02301.1"/>
    <property type="match status" value="1"/>
</dbReference>
<dbReference type="RefSeq" id="WP_008526710.1">
    <property type="nucleotide sequence ID" value="NC_021921.1"/>
</dbReference>
<keyword evidence="2" id="KW-0808">Transferase</keyword>
<dbReference type="Proteomes" id="UP000003861">
    <property type="component" value="Unassembled WGS sequence"/>
</dbReference>
<evidence type="ECO:0000256" key="2">
    <source>
        <dbReference type="ARBA" id="ARBA00022679"/>
    </source>
</evidence>
<proteinExistence type="inferred from homology"/>
<dbReference type="PANTHER" id="PTHR11703:SF2">
    <property type="entry name" value="DEOXYHYPUSINE SYNTHASE-LIKE PROTEIN"/>
    <property type="match status" value="1"/>
</dbReference>
<protein>
    <submittedName>
        <fullName evidence="4">Putative deoxyhypusine synthase 1 protein</fullName>
        <ecNumber evidence="4">3.2.1.23</ecNumber>
    </submittedName>
</protein>
<evidence type="ECO:0000256" key="1">
    <source>
        <dbReference type="ARBA" id="ARBA00009892"/>
    </source>
</evidence>
<dbReference type="InterPro" id="IPR036982">
    <property type="entry name" value="Deoxyhypusine_synthase_sf"/>
</dbReference>
<keyword evidence="4" id="KW-0378">Hydrolase</keyword>
<dbReference type="PANTHER" id="PTHR11703">
    <property type="entry name" value="DEOXYHYPUSINE SYNTHASE"/>
    <property type="match status" value="1"/>
</dbReference>
<reference evidence="4 5" key="2">
    <citation type="journal article" date="2013" name="PLoS ONE">
        <title>INDIGO - INtegrated Data Warehouse of MIcrobial GenOmes with Examples from the Red Sea Extremophiles.</title>
        <authorList>
            <person name="Alam I."/>
            <person name="Antunes A."/>
            <person name="Kamau A.A."/>
            <person name="Ba Alawi W."/>
            <person name="Kalkatawi M."/>
            <person name="Stingl U."/>
            <person name="Bajic V.B."/>
        </authorList>
    </citation>
    <scope>NUCLEOTIDE SEQUENCE [LARGE SCALE GENOMIC DNA]</scope>
    <source>
        <strain evidence="4 5">SARL4B</strain>
    </source>
</reference>
<dbReference type="EMBL" id="AFNT02000024">
    <property type="protein sequence ID" value="ERJ05876.1"/>
    <property type="molecule type" value="Genomic_DNA"/>
</dbReference>
<sequence length="337" mass="36375">MTDDHEDDHRETFHHDPIGHAEARAGMTVGELAAEYGDGGFGASTLHEAVDIYSEMLDDDVTNFLGLAGAMVPAGMRQIVADLIRDGHVDALVTTGANLTHDTIEAIGGKHHHGEDHAEGKSMREHDEQLREEGVDRIYNVYLPQEHFAAFEGHLREEVFPVLEEEGTVSIQRLTEELGRANAAVNEREDVEEGPGIAAAAYENDVPIYCPAVQDSVLGIQSWIYNQTSDFTLDALADMTGISDIAYEAEQAGALVVGGGVPKNFVLQTMLVSPDAYDYAVQLTMDPPQTGGLSGATLDEARSWGKLEKAARNASVYADATITFPLLVAAARERSGE</sequence>
<dbReference type="Gene3D" id="3.40.910.10">
    <property type="entry name" value="Deoxyhypusine synthase"/>
    <property type="match status" value="1"/>
</dbReference>
<dbReference type="EC" id="3.2.1.23" evidence="4"/>
<dbReference type="AlphaFoldDB" id="U2E1K6"/>
<dbReference type="SUPFAM" id="SSF52467">
    <property type="entry name" value="DHS-like NAD/FAD-binding domain"/>
    <property type="match status" value="1"/>
</dbReference>
<reference evidence="4 5" key="1">
    <citation type="journal article" date="2011" name="J. Bacteriol.">
        <title>Genome sequence of Halorhabdus tiamatea, the first archaeon isolated from a deep-sea anoxic brine lake.</title>
        <authorList>
            <person name="Antunes A."/>
            <person name="Alam I."/>
            <person name="Bajic V.B."/>
            <person name="Stingl U."/>
        </authorList>
    </citation>
    <scope>NUCLEOTIDE SEQUENCE [LARGE SCALE GENOMIC DNA]</scope>
    <source>
        <strain evidence="4 5">SARL4B</strain>
    </source>
</reference>
<comment type="caution">
    <text evidence="4">The sequence shown here is derived from an EMBL/GenBank/DDBJ whole genome shotgun (WGS) entry which is preliminary data.</text>
</comment>
<dbReference type="InterPro" id="IPR002773">
    <property type="entry name" value="Deoxyhypusine_synthase"/>
</dbReference>
<evidence type="ECO:0000256" key="3">
    <source>
        <dbReference type="SAM" id="MobiDB-lite"/>
    </source>
</evidence>
<feature type="compositionally biased region" description="Basic and acidic residues" evidence="3">
    <location>
        <begin position="7"/>
        <end position="22"/>
    </location>
</feature>
<dbReference type="GO" id="GO:0005737">
    <property type="term" value="C:cytoplasm"/>
    <property type="evidence" value="ECO:0007669"/>
    <property type="project" value="TreeGrafter"/>
</dbReference>
<dbReference type="InterPro" id="IPR029035">
    <property type="entry name" value="DHS-like_NAD/FAD-binding_dom"/>
</dbReference>